<protein>
    <submittedName>
        <fullName evidence="2">Uncharacterized protein</fullName>
    </submittedName>
</protein>
<evidence type="ECO:0000256" key="1">
    <source>
        <dbReference type="SAM" id="Phobius"/>
    </source>
</evidence>
<comment type="caution">
    <text evidence="2">The sequence shown here is derived from an EMBL/GenBank/DDBJ whole genome shotgun (WGS) entry which is preliminary data.</text>
</comment>
<accession>A0A4Q6Y5D6</accession>
<keyword evidence="3" id="KW-1185">Reference proteome</keyword>
<evidence type="ECO:0000313" key="3">
    <source>
        <dbReference type="Proteomes" id="UP000292085"/>
    </source>
</evidence>
<feature type="transmembrane region" description="Helical" evidence="1">
    <location>
        <begin position="90"/>
        <end position="109"/>
    </location>
</feature>
<dbReference type="Proteomes" id="UP000292085">
    <property type="component" value="Unassembled WGS sequence"/>
</dbReference>
<keyword evidence="1" id="KW-1133">Transmembrane helix</keyword>
<evidence type="ECO:0000313" key="2">
    <source>
        <dbReference type="EMBL" id="RZF64627.1"/>
    </source>
</evidence>
<proteinExistence type="predicted"/>
<keyword evidence="1" id="KW-0812">Transmembrane</keyword>
<keyword evidence="1" id="KW-0472">Membrane</keyword>
<gene>
    <name evidence="2" type="ORF">EWE75_09510</name>
</gene>
<reference evidence="2 3" key="1">
    <citation type="submission" date="2019-02" db="EMBL/GenBank/DDBJ databases">
        <authorList>
            <person name="Li Y."/>
        </authorList>
    </citation>
    <scope>NUCLEOTIDE SEQUENCE [LARGE SCALE GENOMIC DNA]</scope>
    <source>
        <strain evidence="2 3">3-7</strain>
    </source>
</reference>
<organism evidence="2 3">
    <name type="scientific">Sphingomonas populi</name>
    <dbReference type="NCBI Taxonomy" id="2484750"/>
    <lineage>
        <taxon>Bacteria</taxon>
        <taxon>Pseudomonadati</taxon>
        <taxon>Pseudomonadota</taxon>
        <taxon>Alphaproteobacteria</taxon>
        <taxon>Sphingomonadales</taxon>
        <taxon>Sphingomonadaceae</taxon>
        <taxon>Sphingomonas</taxon>
    </lineage>
</organism>
<dbReference type="EMBL" id="SGIS01000012">
    <property type="protein sequence ID" value="RZF64627.1"/>
    <property type="molecule type" value="Genomic_DNA"/>
</dbReference>
<sequence>MRNKALILIVIGLLLLGTGIFMKIGGRAPQADASLVARCQAEMKSRGADADMSARCTDTAFATAMTATDANAAARSISAANNSEVGSNGLAMFLIGLGGVLAVAGGLLYRKLSPNR</sequence>
<dbReference type="RefSeq" id="WP_130156798.1">
    <property type="nucleotide sequence ID" value="NZ_SGIS01000012.1"/>
</dbReference>
<name>A0A4Q6Y5D6_9SPHN</name>
<dbReference type="AlphaFoldDB" id="A0A4Q6Y5D6"/>